<dbReference type="AlphaFoldDB" id="A0A0G4HA01"/>
<accession>A0A0G4HA01</accession>
<dbReference type="Pfam" id="PF08241">
    <property type="entry name" value="Methyltransf_11"/>
    <property type="match status" value="1"/>
</dbReference>
<evidence type="ECO:0000259" key="1">
    <source>
        <dbReference type="Pfam" id="PF08241"/>
    </source>
</evidence>
<dbReference type="EMBL" id="CDMZ01002102">
    <property type="protein sequence ID" value="CEM40778.1"/>
    <property type="molecule type" value="Genomic_DNA"/>
</dbReference>
<organism evidence="2">
    <name type="scientific">Chromera velia CCMP2878</name>
    <dbReference type="NCBI Taxonomy" id="1169474"/>
    <lineage>
        <taxon>Eukaryota</taxon>
        <taxon>Sar</taxon>
        <taxon>Alveolata</taxon>
        <taxon>Colpodellida</taxon>
        <taxon>Chromeraceae</taxon>
        <taxon>Chromera</taxon>
    </lineage>
</organism>
<dbReference type="PANTHER" id="PTHR43036">
    <property type="entry name" value="OSJNBB0011N17.9 PROTEIN"/>
    <property type="match status" value="1"/>
</dbReference>
<name>A0A0G4HA01_9ALVE</name>
<dbReference type="InterPro" id="IPR029063">
    <property type="entry name" value="SAM-dependent_MTases_sf"/>
</dbReference>
<dbReference type="GO" id="GO:0008757">
    <property type="term" value="F:S-adenosylmethionine-dependent methyltransferase activity"/>
    <property type="evidence" value="ECO:0007669"/>
    <property type="project" value="InterPro"/>
</dbReference>
<evidence type="ECO:0000313" key="2">
    <source>
        <dbReference type="EMBL" id="CEM40778.1"/>
    </source>
</evidence>
<dbReference type="PANTHER" id="PTHR43036:SF2">
    <property type="entry name" value="OS04G0481300 PROTEIN"/>
    <property type="match status" value="1"/>
</dbReference>
<proteinExistence type="predicted"/>
<sequence>MNLSLLGTTLVAGHLLFGAAAFRLSSFRSSISRRHSRLGAIDLAQLTDSFKDTKGVFPKVEATADEAGLVVWPNQWKFPASWPFPESDFRCPDNSSDIAFYNTPVFRSVDGDLSLPPTRLFGDSAKSRLEAHMRRYVKEGMSVLDIGAAENSYIPEEIETDQTIGIGVREDELANNPCLTDYMTKNLNEETSLSEFRNNAFDVVTMHSTIQYMKAPRELLKEVWRVLKPGGMLIISFTSKLNNRKLDKKELGWYKRMNDAQKLWVTGSLFHFSTGEGWTEMRGFDLSPNSEGQGDGKNVVDRMMDKGKEQEQSDNLYIVQAQKMVPVVDARDPFKSMLGLLVTDSEVEDSERTLVCKRLTALCNRVGGDSQKEEIIRSVQMLPGIYEILKQVVVTQFPQPLRAKLAAMLLASPEWKGSEGQKAALRQAMGLERSPDFWEPLGVLCPDVTAEDRIIWIADIIPRLSGNEESDKRVKESIHQFSGVGDIIRAQCPHWTSEDRQMMAVDLVVTDWIDESDEGRVGVLNWLKTLSRDDFDALLEHRKKYKREITPSE</sequence>
<protein>
    <recommendedName>
        <fullName evidence="1">Methyltransferase type 11 domain-containing protein</fullName>
    </recommendedName>
</protein>
<gene>
    <name evidence="2" type="ORF">Cvel_25539</name>
</gene>
<dbReference type="SUPFAM" id="SSF53335">
    <property type="entry name" value="S-adenosyl-L-methionine-dependent methyltransferases"/>
    <property type="match status" value="1"/>
</dbReference>
<reference evidence="2" key="1">
    <citation type="submission" date="2014-11" db="EMBL/GenBank/DDBJ databases">
        <authorList>
            <person name="Otto D Thomas"/>
            <person name="Naeem Raeece"/>
        </authorList>
    </citation>
    <scope>NUCLEOTIDE SEQUENCE</scope>
</reference>
<dbReference type="InterPro" id="IPR013216">
    <property type="entry name" value="Methyltransf_11"/>
</dbReference>
<dbReference type="Gene3D" id="3.40.50.150">
    <property type="entry name" value="Vaccinia Virus protein VP39"/>
    <property type="match status" value="1"/>
</dbReference>
<feature type="domain" description="Methyltransferase type 11" evidence="1">
    <location>
        <begin position="192"/>
        <end position="235"/>
    </location>
</feature>
<dbReference type="VEuPathDB" id="CryptoDB:Cvel_25539"/>
<dbReference type="CDD" id="cd02440">
    <property type="entry name" value="AdoMet_MTases"/>
    <property type="match status" value="1"/>
</dbReference>